<evidence type="ECO:0000256" key="3">
    <source>
        <dbReference type="ARBA" id="ARBA00022679"/>
    </source>
</evidence>
<dbReference type="EMBL" id="GBEZ01002791">
    <property type="protein sequence ID" value="JAC82295.1"/>
    <property type="molecule type" value="Transcribed_RNA"/>
</dbReference>
<keyword evidence="5" id="KW-0067">ATP-binding</keyword>
<keyword evidence="6" id="KW-0501">Molybdenum cofactor biosynthesis</keyword>
<dbReference type="AlphaFoldDB" id="A0A061SHD3"/>
<dbReference type="GO" id="GO:0005524">
    <property type="term" value="F:ATP binding"/>
    <property type="evidence" value="ECO:0007669"/>
    <property type="project" value="UniProtKB-KW"/>
</dbReference>
<dbReference type="InterPro" id="IPR008284">
    <property type="entry name" value="MoCF_biosynth_CS"/>
</dbReference>
<proteinExistence type="predicted"/>
<dbReference type="SMART" id="SM00852">
    <property type="entry name" value="MoCF_biosynth"/>
    <property type="match status" value="1"/>
</dbReference>
<evidence type="ECO:0000259" key="7">
    <source>
        <dbReference type="SMART" id="SM00852"/>
    </source>
</evidence>
<dbReference type="GO" id="GO:0061599">
    <property type="term" value="F:molybdopterin molybdotransferase activity"/>
    <property type="evidence" value="ECO:0007669"/>
    <property type="project" value="UniProtKB-EC"/>
</dbReference>
<evidence type="ECO:0000256" key="1">
    <source>
        <dbReference type="ARBA" id="ARBA00005046"/>
    </source>
</evidence>
<dbReference type="InterPro" id="IPR036425">
    <property type="entry name" value="MoaB/Mog-like_dom_sf"/>
</dbReference>
<dbReference type="Gene3D" id="3.40.980.10">
    <property type="entry name" value="MoaB/Mog-like domain"/>
    <property type="match status" value="1"/>
</dbReference>
<dbReference type="PROSITE" id="PS01078">
    <property type="entry name" value="MOCF_BIOSYNTHESIS_1"/>
    <property type="match status" value="1"/>
</dbReference>
<reference evidence="8" key="1">
    <citation type="submission" date="2014-05" db="EMBL/GenBank/DDBJ databases">
        <title>The transcriptome of the halophilic microalga Tetraselmis sp. GSL018 isolated from the Great Salt Lake, Utah.</title>
        <authorList>
            <person name="Jinkerson R.E."/>
            <person name="D'Adamo S."/>
            <person name="Posewitz M.C."/>
        </authorList>
    </citation>
    <scope>NUCLEOTIDE SEQUENCE</scope>
    <source>
        <strain evidence="8">GSL018</strain>
    </source>
</reference>
<sequence>MAEISMKSRSTASGGKTESIGDFARFGVLTVSDRASAGIYEDESGPAIISFFSEAVNSPWEAISLIVPDDKSQIQEKIIHLVDECGCSLVVTTGGTGPAPRDVTPEATEAVCERMMPGYGEQMRAISLRHVPTAVLSRQTAGLRGKALVLNLPGSPRSIRETIDEVFRSIPYCIDLLGGPYIETVAAVVDAFRPQKARRAPPQASG</sequence>
<keyword evidence="4" id="KW-0547">Nucleotide-binding</keyword>
<comment type="pathway">
    <text evidence="1">Cofactor biosynthesis; molybdopterin biosynthesis.</text>
</comment>
<name>A0A061SHD3_9CHLO</name>
<dbReference type="NCBIfam" id="NF006932">
    <property type="entry name" value="PRK09417.1"/>
    <property type="match status" value="1"/>
</dbReference>
<evidence type="ECO:0000256" key="2">
    <source>
        <dbReference type="ARBA" id="ARBA00013269"/>
    </source>
</evidence>
<protein>
    <recommendedName>
        <fullName evidence="2">molybdopterin molybdotransferase</fullName>
        <ecNumber evidence="2">2.10.1.1</ecNumber>
    </recommendedName>
</protein>
<organism evidence="8">
    <name type="scientific">Tetraselmis sp. GSL018</name>
    <dbReference type="NCBI Taxonomy" id="582737"/>
    <lineage>
        <taxon>Eukaryota</taxon>
        <taxon>Viridiplantae</taxon>
        <taxon>Chlorophyta</taxon>
        <taxon>core chlorophytes</taxon>
        <taxon>Chlorodendrophyceae</taxon>
        <taxon>Chlorodendrales</taxon>
        <taxon>Chlorodendraceae</taxon>
        <taxon>Tetraselmis</taxon>
    </lineage>
</organism>
<keyword evidence="8" id="KW-0548">Nucleotidyltransferase</keyword>
<feature type="domain" description="MoaB/Mog" evidence="7">
    <location>
        <begin position="27"/>
        <end position="173"/>
    </location>
</feature>
<dbReference type="Pfam" id="PF00994">
    <property type="entry name" value="MoCF_biosynth"/>
    <property type="match status" value="1"/>
</dbReference>
<dbReference type="InterPro" id="IPR001453">
    <property type="entry name" value="MoaB/Mog_dom"/>
</dbReference>
<dbReference type="CDD" id="cd00886">
    <property type="entry name" value="MogA_MoaB"/>
    <property type="match status" value="1"/>
</dbReference>
<evidence type="ECO:0000313" key="8">
    <source>
        <dbReference type="EMBL" id="JAC82295.1"/>
    </source>
</evidence>
<evidence type="ECO:0000256" key="4">
    <source>
        <dbReference type="ARBA" id="ARBA00022741"/>
    </source>
</evidence>
<accession>A0A061SHD3</accession>
<dbReference type="SUPFAM" id="SSF53218">
    <property type="entry name" value="Molybdenum cofactor biosynthesis proteins"/>
    <property type="match status" value="1"/>
</dbReference>
<dbReference type="InterPro" id="IPR051920">
    <property type="entry name" value="MPT_Adenylyltrnsfr/MoaC-Rel"/>
</dbReference>
<keyword evidence="3 8" id="KW-0808">Transferase</keyword>
<evidence type="ECO:0000256" key="5">
    <source>
        <dbReference type="ARBA" id="ARBA00022840"/>
    </source>
</evidence>
<dbReference type="NCBIfam" id="TIGR00177">
    <property type="entry name" value="molyb_syn"/>
    <property type="match status" value="1"/>
</dbReference>
<dbReference type="EC" id="2.10.1.1" evidence="2"/>
<gene>
    <name evidence="8" type="primary">MOGA</name>
    <name evidence="8" type="ORF">TSPGSL018_6042</name>
</gene>
<dbReference type="GO" id="GO:0016779">
    <property type="term" value="F:nucleotidyltransferase activity"/>
    <property type="evidence" value="ECO:0007669"/>
    <property type="project" value="UniProtKB-KW"/>
</dbReference>
<evidence type="ECO:0000256" key="6">
    <source>
        <dbReference type="ARBA" id="ARBA00023150"/>
    </source>
</evidence>
<dbReference type="PANTHER" id="PTHR43764">
    <property type="entry name" value="MOLYBDENUM COFACTOR BIOSYNTHESIS"/>
    <property type="match status" value="1"/>
</dbReference>
<dbReference type="PANTHER" id="PTHR43764:SF1">
    <property type="entry name" value="MOLYBDOPTERIN MOLYBDOTRANSFERASE"/>
    <property type="match status" value="1"/>
</dbReference>
<dbReference type="GO" id="GO:0006777">
    <property type="term" value="P:Mo-molybdopterin cofactor biosynthetic process"/>
    <property type="evidence" value="ECO:0007669"/>
    <property type="project" value="UniProtKB-KW"/>
</dbReference>
<dbReference type="FunFam" id="3.40.980.10:FF:000005">
    <property type="entry name" value="Molybdopterin biosynthesis mog protein"/>
    <property type="match status" value="1"/>
</dbReference>